<organism evidence="1 2">
    <name type="scientific">Marininema mesophilum</name>
    <dbReference type="NCBI Taxonomy" id="1048340"/>
    <lineage>
        <taxon>Bacteria</taxon>
        <taxon>Bacillati</taxon>
        <taxon>Bacillota</taxon>
        <taxon>Bacilli</taxon>
        <taxon>Bacillales</taxon>
        <taxon>Thermoactinomycetaceae</taxon>
        <taxon>Marininema</taxon>
    </lineage>
</organism>
<dbReference type="RefSeq" id="WP_091736811.1">
    <property type="nucleotide sequence ID" value="NZ_FNNQ01000003.1"/>
</dbReference>
<dbReference type="PANTHER" id="PTHR43434">
    <property type="entry name" value="PHOSPHOGLYCOLATE PHOSPHATASE"/>
    <property type="match status" value="1"/>
</dbReference>
<dbReference type="InterPro" id="IPR023214">
    <property type="entry name" value="HAD_sf"/>
</dbReference>
<name>A0A1H2TPV5_9BACL</name>
<dbReference type="AlphaFoldDB" id="A0A1H2TPV5"/>
<dbReference type="Proteomes" id="UP000198534">
    <property type="component" value="Unassembled WGS sequence"/>
</dbReference>
<dbReference type="SUPFAM" id="SSF56784">
    <property type="entry name" value="HAD-like"/>
    <property type="match status" value="1"/>
</dbReference>
<dbReference type="InterPro" id="IPR023198">
    <property type="entry name" value="PGP-like_dom2"/>
</dbReference>
<protein>
    <submittedName>
        <fullName evidence="1">Pyrophosphatase PpaX</fullName>
    </submittedName>
</protein>
<dbReference type="OrthoDB" id="9807630at2"/>
<evidence type="ECO:0000313" key="2">
    <source>
        <dbReference type="Proteomes" id="UP000198534"/>
    </source>
</evidence>
<dbReference type="PRINTS" id="PR00413">
    <property type="entry name" value="HADHALOGNASE"/>
</dbReference>
<reference evidence="1 2" key="1">
    <citation type="submission" date="2016-10" db="EMBL/GenBank/DDBJ databases">
        <authorList>
            <person name="de Groot N.N."/>
        </authorList>
    </citation>
    <scope>NUCLEOTIDE SEQUENCE [LARGE SCALE GENOMIC DNA]</scope>
    <source>
        <strain evidence="1 2">DSM 45610</strain>
    </source>
</reference>
<dbReference type="NCBIfam" id="TIGR01509">
    <property type="entry name" value="HAD-SF-IA-v3"/>
    <property type="match status" value="1"/>
</dbReference>
<accession>A0A1H2TPV5</accession>
<dbReference type="Gene3D" id="3.40.50.1000">
    <property type="entry name" value="HAD superfamily/HAD-like"/>
    <property type="match status" value="1"/>
</dbReference>
<dbReference type="NCBIfam" id="NF009804">
    <property type="entry name" value="PRK13288.1"/>
    <property type="match status" value="1"/>
</dbReference>
<dbReference type="InterPro" id="IPR006439">
    <property type="entry name" value="HAD-SF_hydro_IA"/>
</dbReference>
<dbReference type="SFLD" id="SFLDG01129">
    <property type="entry name" value="C1.5:_HAD__Beta-PGM__Phosphata"/>
    <property type="match status" value="1"/>
</dbReference>
<dbReference type="InterPro" id="IPR041492">
    <property type="entry name" value="HAD_2"/>
</dbReference>
<dbReference type="SFLD" id="SFLDG01135">
    <property type="entry name" value="C1.5.6:_HAD__Beta-PGM__Phospha"/>
    <property type="match status" value="1"/>
</dbReference>
<sequence>MKVKGYEAVLFDLDGTLLDTTPLILSSFRHTLDLYCPGQVSDEEVLAFMGEPLFEQMARFGGKERAQEMVDTYREHNIAHHDQMVRAFPDVLKVIQTLHEKGIRLGVVTNKYRGTADMGLQLCGLAPYMEVVVCLGDTEEAKPHPAPIQLALEQLGVSAGHTLMVGDSRYDLQAAKKAGTVAVGVAWTHHGRDSLLPYQPDHIIDDMIGLFSILGIEAEGSNAG</sequence>
<dbReference type="InterPro" id="IPR036412">
    <property type="entry name" value="HAD-like_sf"/>
</dbReference>
<dbReference type="STRING" id="1048340.SAMN05444487_103192"/>
<dbReference type="PANTHER" id="PTHR43434:SF26">
    <property type="entry name" value="PYROPHOSPHATASE PPAX"/>
    <property type="match status" value="1"/>
</dbReference>
<proteinExistence type="predicted"/>
<dbReference type="InterPro" id="IPR050155">
    <property type="entry name" value="HAD-like_hydrolase_sf"/>
</dbReference>
<dbReference type="Gene3D" id="1.10.150.240">
    <property type="entry name" value="Putative phosphatase, domain 2"/>
    <property type="match status" value="1"/>
</dbReference>
<dbReference type="Pfam" id="PF13419">
    <property type="entry name" value="HAD_2"/>
    <property type="match status" value="1"/>
</dbReference>
<dbReference type="SFLD" id="SFLDS00003">
    <property type="entry name" value="Haloacid_Dehalogenase"/>
    <property type="match status" value="1"/>
</dbReference>
<dbReference type="FunFam" id="3.40.50.1000:FF:000022">
    <property type="entry name" value="Phosphoglycolate phosphatase"/>
    <property type="match status" value="1"/>
</dbReference>
<keyword evidence="2" id="KW-1185">Reference proteome</keyword>
<dbReference type="GO" id="GO:0008967">
    <property type="term" value="F:phosphoglycolate phosphatase activity"/>
    <property type="evidence" value="ECO:0007669"/>
    <property type="project" value="TreeGrafter"/>
</dbReference>
<dbReference type="EMBL" id="FNNQ01000003">
    <property type="protein sequence ID" value="SDW45334.1"/>
    <property type="molecule type" value="Genomic_DNA"/>
</dbReference>
<dbReference type="GO" id="GO:0006281">
    <property type="term" value="P:DNA repair"/>
    <property type="evidence" value="ECO:0007669"/>
    <property type="project" value="TreeGrafter"/>
</dbReference>
<dbReference type="NCBIfam" id="TIGR01549">
    <property type="entry name" value="HAD-SF-IA-v1"/>
    <property type="match status" value="1"/>
</dbReference>
<evidence type="ECO:0000313" key="1">
    <source>
        <dbReference type="EMBL" id="SDW45334.1"/>
    </source>
</evidence>
<dbReference type="GO" id="GO:0005829">
    <property type="term" value="C:cytosol"/>
    <property type="evidence" value="ECO:0007669"/>
    <property type="project" value="TreeGrafter"/>
</dbReference>
<gene>
    <name evidence="1" type="ORF">SAMN05444487_103192</name>
</gene>